<feature type="domain" description="Carrier" evidence="1">
    <location>
        <begin position="1"/>
        <end position="75"/>
    </location>
</feature>
<dbReference type="Gene3D" id="1.10.1200.10">
    <property type="entry name" value="ACP-like"/>
    <property type="match status" value="1"/>
</dbReference>
<evidence type="ECO:0000259" key="1">
    <source>
        <dbReference type="PROSITE" id="PS50075"/>
    </source>
</evidence>
<protein>
    <submittedName>
        <fullName evidence="2">Acyl carrier protein</fullName>
    </submittedName>
</protein>
<sequence>MEDKIISILHDMHPETDFSKSYTNLVSDAILDSFDVVQIISELESSFSISISALDILPENFDSVESICNLVKKYIK</sequence>
<comment type="caution">
    <text evidence="2">The sequence shown here is derived from an EMBL/GenBank/DDBJ whole genome shotgun (WGS) entry which is preliminary data.</text>
</comment>
<dbReference type="Proteomes" id="UP000731465">
    <property type="component" value="Unassembled WGS sequence"/>
</dbReference>
<dbReference type="InterPro" id="IPR009081">
    <property type="entry name" value="PP-bd_ACP"/>
</dbReference>
<dbReference type="SUPFAM" id="SSF47336">
    <property type="entry name" value="ACP-like"/>
    <property type="match status" value="1"/>
</dbReference>
<dbReference type="InterPro" id="IPR036736">
    <property type="entry name" value="ACP-like_sf"/>
</dbReference>
<gene>
    <name evidence="2" type="ORF">J5V48_07480</name>
</gene>
<dbReference type="EMBL" id="JAGFNY010000027">
    <property type="protein sequence ID" value="MBW7570730.1"/>
    <property type="molecule type" value="Genomic_DNA"/>
</dbReference>
<accession>A0ABS7DHG3</accession>
<proteinExistence type="predicted"/>
<dbReference type="PROSITE" id="PS50075">
    <property type="entry name" value="CARRIER"/>
    <property type="match status" value="1"/>
</dbReference>
<keyword evidence="3" id="KW-1185">Reference proteome</keyword>
<organism evidence="2 3">
    <name type="scientific">Succinivibrio faecicola</name>
    <dbReference type="NCBI Taxonomy" id="2820300"/>
    <lineage>
        <taxon>Bacteria</taxon>
        <taxon>Pseudomonadati</taxon>
        <taxon>Pseudomonadota</taxon>
        <taxon>Gammaproteobacteria</taxon>
        <taxon>Aeromonadales</taxon>
        <taxon>Succinivibrionaceae</taxon>
        <taxon>Succinivibrio</taxon>
    </lineage>
</organism>
<evidence type="ECO:0000313" key="2">
    <source>
        <dbReference type="EMBL" id="MBW7570730.1"/>
    </source>
</evidence>
<name>A0ABS7DHG3_9GAMM</name>
<dbReference type="RefSeq" id="WP_219937955.1">
    <property type="nucleotide sequence ID" value="NZ_JAGFNY010000027.1"/>
</dbReference>
<reference evidence="2 3" key="1">
    <citation type="submission" date="2021-03" db="EMBL/GenBank/DDBJ databases">
        <title>Succinivibrio sp. nov. isolated from feces of cow.</title>
        <authorList>
            <person name="Choi J.-Y."/>
        </authorList>
    </citation>
    <scope>NUCLEOTIDE SEQUENCE [LARGE SCALE GENOMIC DNA]</scope>
    <source>
        <strain evidence="2 3">AGMB01872</strain>
    </source>
</reference>
<evidence type="ECO:0000313" key="3">
    <source>
        <dbReference type="Proteomes" id="UP000731465"/>
    </source>
</evidence>